<dbReference type="KEGG" id="gai:IMCC3135_25675"/>
<dbReference type="Gene3D" id="3.40.1780.10">
    <property type="entry name" value="QueA-like"/>
    <property type="match status" value="1"/>
</dbReference>
<keyword evidence="7 13" id="KW-0671">Queuosine biosynthesis</keyword>
<dbReference type="SUPFAM" id="SSF111337">
    <property type="entry name" value="QueA-like"/>
    <property type="match status" value="1"/>
</dbReference>
<evidence type="ECO:0000256" key="5">
    <source>
        <dbReference type="ARBA" id="ARBA00022679"/>
    </source>
</evidence>
<comment type="similarity">
    <text evidence="9 13">Belongs to the QueA family.</text>
</comment>
<evidence type="ECO:0000256" key="13">
    <source>
        <dbReference type="HAMAP-Rule" id="MF_00113"/>
    </source>
</evidence>
<evidence type="ECO:0000313" key="14">
    <source>
        <dbReference type="EMBL" id="ASJ75191.1"/>
    </source>
</evidence>
<dbReference type="Proteomes" id="UP000250079">
    <property type="component" value="Chromosome"/>
</dbReference>
<keyword evidence="14" id="KW-0413">Isomerase</keyword>
<evidence type="ECO:0000256" key="11">
    <source>
        <dbReference type="ARBA" id="ARBA00069325"/>
    </source>
</evidence>
<dbReference type="NCBIfam" id="TIGR00113">
    <property type="entry name" value="queA"/>
    <property type="match status" value="1"/>
</dbReference>
<dbReference type="Pfam" id="PF02547">
    <property type="entry name" value="Queuosine_synth"/>
    <property type="match status" value="1"/>
</dbReference>
<dbReference type="EC" id="2.4.99.17" evidence="10 13"/>
<evidence type="ECO:0000256" key="8">
    <source>
        <dbReference type="ARBA" id="ARBA00052751"/>
    </source>
</evidence>
<proteinExistence type="inferred from homology"/>
<comment type="subcellular location">
    <subcellularLocation>
        <location evidence="1 13">Cytoplasm</location>
    </subcellularLocation>
</comment>
<evidence type="ECO:0000256" key="2">
    <source>
        <dbReference type="ARBA" id="ARBA00004691"/>
    </source>
</evidence>
<dbReference type="InterPro" id="IPR042118">
    <property type="entry name" value="QueA_dom1"/>
</dbReference>
<evidence type="ECO:0000256" key="10">
    <source>
        <dbReference type="ARBA" id="ARBA00066503"/>
    </source>
</evidence>
<gene>
    <name evidence="13 14" type="primary">queA</name>
    <name evidence="14" type="ORF">IMCC3135_25675</name>
</gene>
<evidence type="ECO:0000256" key="6">
    <source>
        <dbReference type="ARBA" id="ARBA00022691"/>
    </source>
</evidence>
<dbReference type="PANTHER" id="PTHR30307">
    <property type="entry name" value="S-ADENOSYLMETHIONINE:TRNA RIBOSYLTRANSFERASE-ISOMERASE"/>
    <property type="match status" value="1"/>
</dbReference>
<keyword evidence="14" id="KW-0328">Glycosyltransferase</keyword>
<dbReference type="HAMAP" id="MF_00113">
    <property type="entry name" value="QueA"/>
    <property type="match status" value="1"/>
</dbReference>
<keyword evidence="15" id="KW-1185">Reference proteome</keyword>
<reference evidence="14 15" key="1">
    <citation type="submission" date="2016-12" db="EMBL/GenBank/DDBJ databases">
        <authorList>
            <person name="Song W.-J."/>
            <person name="Kurnit D.M."/>
        </authorList>
    </citation>
    <scope>NUCLEOTIDE SEQUENCE [LARGE SCALE GENOMIC DNA]</scope>
    <source>
        <strain evidence="14 15">IMCC3135</strain>
    </source>
</reference>
<dbReference type="InterPro" id="IPR036100">
    <property type="entry name" value="QueA_sf"/>
</dbReference>
<dbReference type="FunFam" id="3.40.1780.10:FF:000001">
    <property type="entry name" value="S-adenosylmethionine:tRNA ribosyltransferase-isomerase"/>
    <property type="match status" value="1"/>
</dbReference>
<sequence>MDKADIAQNSRLIERADTQSATPDLEAFRLSDFFYDLPDELIAQAPLAARSDSRLMVVDGRVGKASDTENSESQAVQHLSVRDLPRLLKKGDHLVFNNTRVIPARLYGAKASGGKLEMMLERVTSRGSVLAKIRASKSPKPGSIIVLSGRDTQSADCPHCEARVVGRQDDLFELEAVDNSNDVLTRFIEAQGEIPLPPYIERAPDAADDERYQTVFAKSPGAVAAPTAGLHFDEDLLQALSAAGITHSFITLHVGAGTFQPVRVENPAEHVMHAERVTVDAATVAEIQAAKARGGRIVAVGTTSVRALEAAAAETGVLAPFNGETRLFLVPGAKFYVVDAMVTNFHLPESTLLMLVASFTGLDTIMQAYRMAVLERYRFFSYGDAMLVWPKIS</sequence>
<keyword evidence="5 13" id="KW-0808">Transferase</keyword>
<evidence type="ECO:0000256" key="4">
    <source>
        <dbReference type="ARBA" id="ARBA00022490"/>
    </source>
</evidence>
<dbReference type="PANTHER" id="PTHR30307:SF0">
    <property type="entry name" value="S-ADENOSYLMETHIONINE:TRNA RIBOSYLTRANSFERASE-ISOMERASE"/>
    <property type="match status" value="1"/>
</dbReference>
<dbReference type="NCBIfam" id="NF001140">
    <property type="entry name" value="PRK00147.1"/>
    <property type="match status" value="1"/>
</dbReference>
<dbReference type="UniPathway" id="UPA00392"/>
<dbReference type="AlphaFoldDB" id="A0A2Z2NZ48"/>
<dbReference type="GO" id="GO:0008616">
    <property type="term" value="P:tRNA queuosine(34) biosynthetic process"/>
    <property type="evidence" value="ECO:0007669"/>
    <property type="project" value="UniProtKB-UniRule"/>
</dbReference>
<accession>A0A2Z2NZ48</accession>
<keyword evidence="4 13" id="KW-0963">Cytoplasm</keyword>
<evidence type="ECO:0000256" key="1">
    <source>
        <dbReference type="ARBA" id="ARBA00004496"/>
    </source>
</evidence>
<dbReference type="GO" id="GO:0051075">
    <property type="term" value="F:S-adenosylmethionine:tRNA ribosyltransferase-isomerase activity"/>
    <property type="evidence" value="ECO:0007669"/>
    <property type="project" value="UniProtKB-EC"/>
</dbReference>
<dbReference type="Gene3D" id="2.40.10.240">
    <property type="entry name" value="QueA-like"/>
    <property type="match status" value="1"/>
</dbReference>
<evidence type="ECO:0000256" key="12">
    <source>
        <dbReference type="ARBA" id="ARBA00076160"/>
    </source>
</evidence>
<protein>
    <recommendedName>
        <fullName evidence="11 13">S-adenosylmethionine:tRNA ribosyltransferase-isomerase</fullName>
        <ecNumber evidence="10 13">2.4.99.17</ecNumber>
    </recommendedName>
    <alternativeName>
        <fullName evidence="12 13">Queuosine biosynthesis protein QueA</fullName>
    </alternativeName>
</protein>
<comment type="pathway">
    <text evidence="2 13">tRNA modification; tRNA-queuosine biosynthesis.</text>
</comment>
<comment type="catalytic activity">
    <reaction evidence="8 13">
        <text>7-aminomethyl-7-carbaguanosine(34) in tRNA + S-adenosyl-L-methionine = epoxyqueuosine(34) in tRNA + adenine + L-methionine + 2 H(+)</text>
        <dbReference type="Rhea" id="RHEA:32155"/>
        <dbReference type="Rhea" id="RHEA-COMP:10342"/>
        <dbReference type="Rhea" id="RHEA-COMP:18582"/>
        <dbReference type="ChEBI" id="CHEBI:15378"/>
        <dbReference type="ChEBI" id="CHEBI:16708"/>
        <dbReference type="ChEBI" id="CHEBI:57844"/>
        <dbReference type="ChEBI" id="CHEBI:59789"/>
        <dbReference type="ChEBI" id="CHEBI:82833"/>
        <dbReference type="ChEBI" id="CHEBI:194443"/>
        <dbReference type="EC" id="2.4.99.17"/>
    </reaction>
</comment>
<organism evidence="14 15">
    <name type="scientific">Granulosicoccus antarcticus IMCC3135</name>
    <dbReference type="NCBI Taxonomy" id="1192854"/>
    <lineage>
        <taxon>Bacteria</taxon>
        <taxon>Pseudomonadati</taxon>
        <taxon>Pseudomonadota</taxon>
        <taxon>Gammaproteobacteria</taxon>
        <taxon>Chromatiales</taxon>
        <taxon>Granulosicoccaceae</taxon>
        <taxon>Granulosicoccus</taxon>
    </lineage>
</organism>
<evidence type="ECO:0000256" key="9">
    <source>
        <dbReference type="ARBA" id="ARBA00061210"/>
    </source>
</evidence>
<comment type="subunit">
    <text evidence="3 13">Monomer.</text>
</comment>
<dbReference type="GO" id="GO:0005737">
    <property type="term" value="C:cytoplasm"/>
    <property type="evidence" value="ECO:0007669"/>
    <property type="project" value="UniProtKB-SubCell"/>
</dbReference>
<evidence type="ECO:0000256" key="7">
    <source>
        <dbReference type="ARBA" id="ARBA00022785"/>
    </source>
</evidence>
<comment type="function">
    <text evidence="13">Transfers and isomerizes the ribose moiety from AdoMet to the 7-aminomethyl group of 7-deazaguanine (preQ1-tRNA) to give epoxyqueuosine (oQ-tRNA).</text>
</comment>
<keyword evidence="6 13" id="KW-0949">S-adenosyl-L-methionine</keyword>
<dbReference type="InterPro" id="IPR042119">
    <property type="entry name" value="QueA_dom2"/>
</dbReference>
<name>A0A2Z2NZ48_9GAMM</name>
<dbReference type="InterPro" id="IPR003699">
    <property type="entry name" value="QueA"/>
</dbReference>
<dbReference type="EMBL" id="CP018632">
    <property type="protein sequence ID" value="ASJ75191.1"/>
    <property type="molecule type" value="Genomic_DNA"/>
</dbReference>
<evidence type="ECO:0000313" key="15">
    <source>
        <dbReference type="Proteomes" id="UP000250079"/>
    </source>
</evidence>
<evidence type="ECO:0000256" key="3">
    <source>
        <dbReference type="ARBA" id="ARBA00011245"/>
    </source>
</evidence>